<evidence type="ECO:0000313" key="5">
    <source>
        <dbReference type="EMBL" id="CZQ85388.1"/>
    </source>
</evidence>
<dbReference type="PANTHER" id="PTHR42756">
    <property type="entry name" value="TRANSCRIPTIONAL REGULATOR, MARR"/>
    <property type="match status" value="1"/>
</dbReference>
<dbReference type="GO" id="GO:0003700">
    <property type="term" value="F:DNA-binding transcription factor activity"/>
    <property type="evidence" value="ECO:0007669"/>
    <property type="project" value="InterPro"/>
</dbReference>
<evidence type="ECO:0000313" key="6">
    <source>
        <dbReference type="Proteomes" id="UP000242754"/>
    </source>
</evidence>
<name>A0A143YCQ1_9LACT</name>
<proteinExistence type="predicted"/>
<dbReference type="InterPro" id="IPR036390">
    <property type="entry name" value="WH_DNA-bd_sf"/>
</dbReference>
<organism evidence="5 6">
    <name type="scientific">Trichococcus palustris</name>
    <dbReference type="NCBI Taxonomy" id="140314"/>
    <lineage>
        <taxon>Bacteria</taxon>
        <taxon>Bacillati</taxon>
        <taxon>Bacillota</taxon>
        <taxon>Bacilli</taxon>
        <taxon>Lactobacillales</taxon>
        <taxon>Carnobacteriaceae</taxon>
        <taxon>Trichococcus</taxon>
    </lineage>
</organism>
<dbReference type="Proteomes" id="UP000242754">
    <property type="component" value="Unassembled WGS sequence"/>
</dbReference>
<dbReference type="OrthoDB" id="2411388at2"/>
<dbReference type="InterPro" id="IPR023187">
    <property type="entry name" value="Tscrpt_reg_MarR-type_CS"/>
</dbReference>
<dbReference type="CDD" id="cd00090">
    <property type="entry name" value="HTH_ARSR"/>
    <property type="match status" value="1"/>
</dbReference>
<evidence type="ECO:0000256" key="2">
    <source>
        <dbReference type="ARBA" id="ARBA00023125"/>
    </source>
</evidence>
<dbReference type="PROSITE" id="PS50995">
    <property type="entry name" value="HTH_MARR_2"/>
    <property type="match status" value="1"/>
</dbReference>
<dbReference type="RefSeq" id="WP_087031287.1">
    <property type="nucleotide sequence ID" value="NZ_FJNE01000002.1"/>
</dbReference>
<dbReference type="InterPro" id="IPR011991">
    <property type="entry name" value="ArsR-like_HTH"/>
</dbReference>
<reference evidence="5 6" key="1">
    <citation type="submission" date="2016-02" db="EMBL/GenBank/DDBJ databases">
        <authorList>
            <person name="Wen L."/>
            <person name="He K."/>
            <person name="Yang H."/>
        </authorList>
    </citation>
    <scope>NUCLEOTIDE SEQUENCE [LARGE SCALE GENOMIC DNA]</scope>
    <source>
        <strain evidence="5">Trichococcus palustris</strain>
    </source>
</reference>
<evidence type="ECO:0000259" key="4">
    <source>
        <dbReference type="PROSITE" id="PS50995"/>
    </source>
</evidence>
<keyword evidence="1" id="KW-0805">Transcription regulation</keyword>
<keyword evidence="6" id="KW-1185">Reference proteome</keyword>
<dbReference type="InterPro" id="IPR000835">
    <property type="entry name" value="HTH_MarR-typ"/>
</dbReference>
<dbReference type="GO" id="GO:0003677">
    <property type="term" value="F:DNA binding"/>
    <property type="evidence" value="ECO:0007669"/>
    <property type="project" value="UniProtKB-KW"/>
</dbReference>
<dbReference type="InterPro" id="IPR036388">
    <property type="entry name" value="WH-like_DNA-bd_sf"/>
</dbReference>
<sequence>MNHTNLFRSIGSISRQATTEMNQQVVHFGLDNNLFIYLMRIVEKEGLSQSDLVEEARVDKTTLSRSIKKLEQLGYINKIADATNRKFKRLYATKKGKEVYPELAKLEESYVKNALQNLTSSEAKELINLLSKIDSILTR</sequence>
<evidence type="ECO:0000256" key="1">
    <source>
        <dbReference type="ARBA" id="ARBA00023015"/>
    </source>
</evidence>
<dbReference type="Gene3D" id="1.10.10.10">
    <property type="entry name" value="Winged helix-like DNA-binding domain superfamily/Winged helix DNA-binding domain"/>
    <property type="match status" value="1"/>
</dbReference>
<accession>A0A143YCQ1</accession>
<dbReference type="PROSITE" id="PS01117">
    <property type="entry name" value="HTH_MARR_1"/>
    <property type="match status" value="1"/>
</dbReference>
<dbReference type="PANTHER" id="PTHR42756:SF2">
    <property type="entry name" value="MARR FAMILY REGULATORY PROTEIN"/>
    <property type="match status" value="1"/>
</dbReference>
<dbReference type="SUPFAM" id="SSF46785">
    <property type="entry name" value="Winged helix' DNA-binding domain"/>
    <property type="match status" value="1"/>
</dbReference>
<gene>
    <name evidence="5" type="ORF">Tpal_626</name>
</gene>
<dbReference type="Pfam" id="PF01047">
    <property type="entry name" value="MarR"/>
    <property type="match status" value="1"/>
</dbReference>
<dbReference type="EMBL" id="FJNE01000002">
    <property type="protein sequence ID" value="CZQ85388.1"/>
    <property type="molecule type" value="Genomic_DNA"/>
</dbReference>
<protein>
    <submittedName>
        <fullName evidence="5">Transcriptional regulator marr-type conserved site</fullName>
    </submittedName>
</protein>
<dbReference type="STRING" id="140314.SAMN04488076_101110"/>
<feature type="domain" description="HTH marR-type" evidence="4">
    <location>
        <begin position="3"/>
        <end position="135"/>
    </location>
</feature>
<dbReference type="AlphaFoldDB" id="A0A143YCQ1"/>
<dbReference type="SMART" id="SM00347">
    <property type="entry name" value="HTH_MARR"/>
    <property type="match status" value="1"/>
</dbReference>
<keyword evidence="3" id="KW-0804">Transcription</keyword>
<evidence type="ECO:0000256" key="3">
    <source>
        <dbReference type="ARBA" id="ARBA00023163"/>
    </source>
</evidence>
<dbReference type="PRINTS" id="PR00598">
    <property type="entry name" value="HTHMARR"/>
</dbReference>
<keyword evidence="2" id="KW-0238">DNA-binding</keyword>